<evidence type="ECO:0000256" key="3">
    <source>
        <dbReference type="SAM" id="Phobius"/>
    </source>
</evidence>
<evidence type="ECO:0000313" key="4">
    <source>
        <dbReference type="EMBL" id="GGG23498.1"/>
    </source>
</evidence>
<proteinExistence type="predicted"/>
<keyword evidence="3" id="KW-0812">Transmembrane</keyword>
<comment type="caution">
    <text evidence="4">The sequence shown here is derived from an EMBL/GenBank/DDBJ whole genome shotgun (WGS) entry which is preliminary data.</text>
</comment>
<dbReference type="Pfam" id="PF07963">
    <property type="entry name" value="N_methyl"/>
    <property type="match status" value="1"/>
</dbReference>
<evidence type="ECO:0000313" key="5">
    <source>
        <dbReference type="Proteomes" id="UP000644756"/>
    </source>
</evidence>
<evidence type="ECO:0000256" key="2">
    <source>
        <dbReference type="ARBA" id="ARBA00023287"/>
    </source>
</evidence>
<name>A0A917G5E5_9BACL</name>
<keyword evidence="2" id="KW-0178">Competence</keyword>
<accession>A0A917G5E5</accession>
<gene>
    <name evidence="4" type="ORF">GCM10010916_45090</name>
</gene>
<dbReference type="GO" id="GO:0009986">
    <property type="term" value="C:cell surface"/>
    <property type="evidence" value="ECO:0007669"/>
    <property type="project" value="UniProtKB-SubCell"/>
</dbReference>
<comment type="subcellular location">
    <subcellularLocation>
        <location evidence="1">Cell surface</location>
    </subcellularLocation>
</comment>
<dbReference type="Proteomes" id="UP000644756">
    <property type="component" value="Unassembled WGS sequence"/>
</dbReference>
<dbReference type="AlphaFoldDB" id="A0A917G5E5"/>
<dbReference type="InterPro" id="IPR012902">
    <property type="entry name" value="N_methyl_site"/>
</dbReference>
<protein>
    <recommendedName>
        <fullName evidence="6">Prepilin-type N-terminal cleavage/methylation domain-containing protein</fullName>
    </recommendedName>
</protein>
<evidence type="ECO:0000256" key="1">
    <source>
        <dbReference type="ARBA" id="ARBA00004241"/>
    </source>
</evidence>
<dbReference type="EMBL" id="BMGR01000019">
    <property type="protein sequence ID" value="GGG23498.1"/>
    <property type="molecule type" value="Genomic_DNA"/>
</dbReference>
<feature type="transmembrane region" description="Helical" evidence="3">
    <location>
        <begin position="13"/>
        <end position="31"/>
    </location>
</feature>
<evidence type="ECO:0008006" key="6">
    <source>
        <dbReference type="Google" id="ProtNLM"/>
    </source>
</evidence>
<sequence length="158" mass="17340">MYNNERGVSLAEVLGALSITAIVLGVVLVMLNQTHTSSSQITSRETIKQESRDIIDHMVRSIRTGFTASVSAAETLRLEGPEGQYISYRLDGNTLESVSFLIPDGGTEKVLIRRVMSSHVDYLHAGLSESNTRVEITLRMQLPNGQIDTASTVAYTLR</sequence>
<keyword evidence="3" id="KW-1133">Transmembrane helix</keyword>
<dbReference type="RefSeq" id="WP_188533338.1">
    <property type="nucleotide sequence ID" value="NZ_BMGR01000019.1"/>
</dbReference>
<reference evidence="4" key="1">
    <citation type="journal article" date="2014" name="Int. J. Syst. Evol. Microbiol.">
        <title>Complete genome sequence of Corynebacterium casei LMG S-19264T (=DSM 44701T), isolated from a smear-ripened cheese.</title>
        <authorList>
            <consortium name="US DOE Joint Genome Institute (JGI-PGF)"/>
            <person name="Walter F."/>
            <person name="Albersmeier A."/>
            <person name="Kalinowski J."/>
            <person name="Ruckert C."/>
        </authorList>
    </citation>
    <scope>NUCLEOTIDE SEQUENCE</scope>
    <source>
        <strain evidence="4">CGMCC 1.12987</strain>
    </source>
</reference>
<keyword evidence="3" id="KW-0472">Membrane</keyword>
<reference evidence="4" key="2">
    <citation type="submission" date="2020-09" db="EMBL/GenBank/DDBJ databases">
        <authorList>
            <person name="Sun Q."/>
            <person name="Zhou Y."/>
        </authorList>
    </citation>
    <scope>NUCLEOTIDE SEQUENCE</scope>
    <source>
        <strain evidence="4">CGMCC 1.12987</strain>
    </source>
</reference>
<dbReference type="GO" id="GO:0030420">
    <property type="term" value="P:establishment of competence for transformation"/>
    <property type="evidence" value="ECO:0007669"/>
    <property type="project" value="UniProtKB-KW"/>
</dbReference>
<organism evidence="4 5">
    <name type="scientific">Paenibacillus abyssi</name>
    <dbReference type="NCBI Taxonomy" id="1340531"/>
    <lineage>
        <taxon>Bacteria</taxon>
        <taxon>Bacillati</taxon>
        <taxon>Bacillota</taxon>
        <taxon>Bacilli</taxon>
        <taxon>Bacillales</taxon>
        <taxon>Paenibacillaceae</taxon>
        <taxon>Paenibacillus</taxon>
    </lineage>
</organism>
<keyword evidence="5" id="KW-1185">Reference proteome</keyword>